<reference evidence="5" key="1">
    <citation type="submission" date="2023-06" db="EMBL/GenBank/DDBJ databases">
        <authorList>
            <person name="Jiang Y."/>
            <person name="Liu Q."/>
        </authorList>
    </citation>
    <scope>NUCLEOTIDE SEQUENCE</scope>
    <source>
        <strain evidence="5">CGMCC 1.12089</strain>
    </source>
</reference>
<dbReference type="PANTHER" id="PTHR33164">
    <property type="entry name" value="TRANSCRIPTIONAL REGULATOR, MARR FAMILY"/>
    <property type="match status" value="1"/>
</dbReference>
<evidence type="ECO:0000259" key="4">
    <source>
        <dbReference type="PROSITE" id="PS50995"/>
    </source>
</evidence>
<protein>
    <submittedName>
        <fullName evidence="5">MarR family transcriptional regulator</fullName>
    </submittedName>
</protein>
<dbReference type="InterPro" id="IPR039422">
    <property type="entry name" value="MarR/SlyA-like"/>
</dbReference>
<accession>A0ABT7N8Z0</accession>
<feature type="domain" description="HTH marR-type" evidence="4">
    <location>
        <begin position="15"/>
        <end position="151"/>
    </location>
</feature>
<keyword evidence="1" id="KW-0805">Transcription regulation</keyword>
<comment type="caution">
    <text evidence="5">The sequence shown here is derived from an EMBL/GenBank/DDBJ whole genome shotgun (WGS) entry which is preliminary data.</text>
</comment>
<dbReference type="InterPro" id="IPR000835">
    <property type="entry name" value="HTH_MarR-typ"/>
</dbReference>
<keyword evidence="6" id="KW-1185">Reference proteome</keyword>
<dbReference type="PROSITE" id="PS50995">
    <property type="entry name" value="HTH_MARR_2"/>
    <property type="match status" value="1"/>
</dbReference>
<evidence type="ECO:0000313" key="6">
    <source>
        <dbReference type="Proteomes" id="UP001174908"/>
    </source>
</evidence>
<dbReference type="SUPFAM" id="SSF46785">
    <property type="entry name" value="Winged helix' DNA-binding domain"/>
    <property type="match status" value="1"/>
</dbReference>
<evidence type="ECO:0000313" key="5">
    <source>
        <dbReference type="EMBL" id="MDM0044414.1"/>
    </source>
</evidence>
<name>A0ABT7N8Z0_9BURK</name>
<organism evidence="5 6">
    <name type="scientific">Variovorax dokdonensis</name>
    <dbReference type="NCBI Taxonomy" id="344883"/>
    <lineage>
        <taxon>Bacteria</taxon>
        <taxon>Pseudomonadati</taxon>
        <taxon>Pseudomonadota</taxon>
        <taxon>Betaproteobacteria</taxon>
        <taxon>Burkholderiales</taxon>
        <taxon>Comamonadaceae</taxon>
        <taxon>Variovorax</taxon>
    </lineage>
</organism>
<dbReference type="InterPro" id="IPR036390">
    <property type="entry name" value="WH_DNA-bd_sf"/>
</dbReference>
<proteinExistence type="predicted"/>
<keyword evidence="3" id="KW-0804">Transcription</keyword>
<evidence type="ECO:0000256" key="1">
    <source>
        <dbReference type="ARBA" id="ARBA00023015"/>
    </source>
</evidence>
<keyword evidence="2" id="KW-0238">DNA-binding</keyword>
<dbReference type="PANTHER" id="PTHR33164:SF64">
    <property type="entry name" value="TRANSCRIPTIONAL REGULATOR SLYA"/>
    <property type="match status" value="1"/>
</dbReference>
<dbReference type="SMART" id="SM00347">
    <property type="entry name" value="HTH_MARR"/>
    <property type="match status" value="1"/>
</dbReference>
<evidence type="ECO:0000256" key="3">
    <source>
        <dbReference type="ARBA" id="ARBA00023163"/>
    </source>
</evidence>
<sequence>MSQRTPATKGRYDLENSIGYLLNRAAALIAARFDDDLKQGGVSLQAWRILAALSQSEPQSLSELANHTGSELSYLSRSVVQLEKQGLVERSQSMLDKRASQLVRTPTGRALVDELAPKARHVERLSLKDISAEDLHVTLRTLREVCHNLIPHPDAPSAVNRKLTIARRVKQNALAQGEEPTPRRRSATKN</sequence>
<dbReference type="InterPro" id="IPR036388">
    <property type="entry name" value="WH-like_DNA-bd_sf"/>
</dbReference>
<dbReference type="RefSeq" id="WP_286659452.1">
    <property type="nucleotide sequence ID" value="NZ_JASZYV010000001.1"/>
</dbReference>
<dbReference type="Proteomes" id="UP001174908">
    <property type="component" value="Unassembled WGS sequence"/>
</dbReference>
<dbReference type="EMBL" id="JASZYV010000001">
    <property type="protein sequence ID" value="MDM0044414.1"/>
    <property type="molecule type" value="Genomic_DNA"/>
</dbReference>
<dbReference type="Gene3D" id="1.10.10.10">
    <property type="entry name" value="Winged helix-like DNA-binding domain superfamily/Winged helix DNA-binding domain"/>
    <property type="match status" value="1"/>
</dbReference>
<evidence type="ECO:0000256" key="2">
    <source>
        <dbReference type="ARBA" id="ARBA00023125"/>
    </source>
</evidence>
<dbReference type="Pfam" id="PF01047">
    <property type="entry name" value="MarR"/>
    <property type="match status" value="1"/>
</dbReference>
<gene>
    <name evidence="5" type="ORF">QTH91_07990</name>
</gene>